<keyword evidence="1 8" id="KW-0328">Glycosyltransferase</keyword>
<protein>
    <recommendedName>
        <fullName evidence="8">Poly [ADP-ribose] polymerase</fullName>
        <shortName evidence="8">PARP</shortName>
        <ecNumber evidence="8">2.4.2.-</ecNumber>
    </recommendedName>
</protein>
<keyword evidence="3" id="KW-0677">Repeat</keyword>
<comment type="similarity">
    <text evidence="5">Belongs to the ARTD/PARP family.</text>
</comment>
<feature type="repeat" description="ANK" evidence="7">
    <location>
        <begin position="411"/>
        <end position="446"/>
    </location>
</feature>
<feature type="region of interest" description="Disordered" evidence="9">
    <location>
        <begin position="846"/>
        <end position="866"/>
    </location>
</feature>
<proteinExistence type="inferred from homology"/>
<feature type="repeat" description="ANK" evidence="7">
    <location>
        <begin position="636"/>
        <end position="668"/>
    </location>
</feature>
<dbReference type="GO" id="GO:0016779">
    <property type="term" value="F:nucleotidyltransferase activity"/>
    <property type="evidence" value="ECO:0007669"/>
    <property type="project" value="UniProtKB-KW"/>
</dbReference>
<dbReference type="Gene3D" id="1.10.150.50">
    <property type="entry name" value="Transcription Factor, Ets-1"/>
    <property type="match status" value="1"/>
</dbReference>
<comment type="catalytic activity">
    <reaction evidence="6">
        <text>NAD(+) + (ADP-D-ribosyl)n-acceptor = nicotinamide + (ADP-D-ribosyl)n+1-acceptor + H(+).</text>
        <dbReference type="EC" id="2.4.2.30"/>
    </reaction>
</comment>
<dbReference type="Pfam" id="PF00023">
    <property type="entry name" value="Ank"/>
    <property type="match status" value="3"/>
</dbReference>
<dbReference type="Pfam" id="PF00644">
    <property type="entry name" value="PARP"/>
    <property type="match status" value="1"/>
</dbReference>
<feature type="repeat" description="ANK" evidence="7">
    <location>
        <begin position="754"/>
        <end position="786"/>
    </location>
</feature>
<gene>
    <name evidence="12" type="ORF">GSOID_T00006632001</name>
    <name evidence="13" type="ORF">GSOID_T00019142001</name>
</gene>
<feature type="repeat" description="ANK" evidence="7">
    <location>
        <begin position="291"/>
        <end position="323"/>
    </location>
</feature>
<keyword evidence="4 7" id="KW-0040">ANK repeat</keyword>
<keyword evidence="8" id="KW-0808">Transferase</keyword>
<keyword evidence="8" id="KW-0520">NAD</keyword>
<dbReference type="InterPro" id="IPR012317">
    <property type="entry name" value="Poly(ADP-ribose)pol_cat_dom"/>
</dbReference>
<dbReference type="SUPFAM" id="SSF48403">
    <property type="entry name" value="Ankyrin repeat"/>
    <property type="match status" value="3"/>
</dbReference>
<feature type="compositionally biased region" description="Polar residues" evidence="9">
    <location>
        <begin position="849"/>
        <end position="866"/>
    </location>
</feature>
<dbReference type="EMBL" id="FN655278">
    <property type="protein sequence ID" value="CBY38634.1"/>
    <property type="molecule type" value="Genomic_DNA"/>
</dbReference>
<evidence type="ECO:0000256" key="2">
    <source>
        <dbReference type="ARBA" id="ARBA00022695"/>
    </source>
</evidence>
<dbReference type="InParanoid" id="E4XBX5"/>
<name>E4XBX5_OIKDI</name>
<feature type="domain" description="SAM" evidence="10">
    <location>
        <begin position="869"/>
        <end position="927"/>
    </location>
</feature>
<evidence type="ECO:0000313" key="13">
    <source>
        <dbReference type="EMBL" id="CBY38634.1"/>
    </source>
</evidence>
<feature type="repeat" description="ANK" evidence="7">
    <location>
        <begin position="93"/>
        <end position="125"/>
    </location>
</feature>
<dbReference type="GO" id="GO:0003950">
    <property type="term" value="F:NAD+ poly-ADP-ribosyltransferase activity"/>
    <property type="evidence" value="ECO:0007669"/>
    <property type="project" value="UniProtKB-UniRule"/>
</dbReference>
<feature type="repeat" description="ANK" evidence="7">
    <location>
        <begin position="447"/>
        <end position="479"/>
    </location>
</feature>
<evidence type="ECO:0000259" key="11">
    <source>
        <dbReference type="PROSITE" id="PS51059"/>
    </source>
</evidence>
<evidence type="ECO:0000256" key="5">
    <source>
        <dbReference type="ARBA" id="ARBA00024347"/>
    </source>
</evidence>
<evidence type="ECO:0000256" key="3">
    <source>
        <dbReference type="ARBA" id="ARBA00022737"/>
    </source>
</evidence>
<dbReference type="PRINTS" id="PR01415">
    <property type="entry name" value="ANKYRIN"/>
</dbReference>
<feature type="repeat" description="ANK" evidence="7">
    <location>
        <begin position="603"/>
        <end position="635"/>
    </location>
</feature>
<accession>E4XBX5</accession>
<dbReference type="SUPFAM" id="SSF47769">
    <property type="entry name" value="SAM/Pointed domain"/>
    <property type="match status" value="1"/>
</dbReference>
<dbReference type="Proteomes" id="UP000001307">
    <property type="component" value="Unassembled WGS sequence"/>
</dbReference>
<evidence type="ECO:0000256" key="1">
    <source>
        <dbReference type="ARBA" id="ARBA00022676"/>
    </source>
</evidence>
<dbReference type="PROSITE" id="PS50105">
    <property type="entry name" value="SAM_DOMAIN"/>
    <property type="match status" value="1"/>
</dbReference>
<dbReference type="PROSITE" id="PS50297">
    <property type="entry name" value="ANK_REP_REGION"/>
    <property type="match status" value="12"/>
</dbReference>
<dbReference type="SMART" id="SM00248">
    <property type="entry name" value="ANK"/>
    <property type="match status" value="16"/>
</dbReference>
<evidence type="ECO:0000313" key="14">
    <source>
        <dbReference type="Proteomes" id="UP000001307"/>
    </source>
</evidence>
<dbReference type="InterPro" id="IPR013761">
    <property type="entry name" value="SAM/pointed_sf"/>
</dbReference>
<sequence>MTSCRLTEDEANVDGSRKILLDAQMWESQTASPVFINNWPSLQRPSVADFRDSVATCQDHELWEACRSGNLDRVRELISIHGNSINARDADGRRSTPLHFAAGFGRKEVVEYLLETGGDVGATDEGGLISLHNACSFGHADVVRMLIEAKSDINTQDRWGWTSLHEAAIKGKSDVCILLLQAGADWNICNSDGKSPLEVAEGSARLVLTGEYKKDELLEAARIGNEERFVQLLTPINVNITATDGRKSSPLHLAGVAAGYNRVRIVEILLKKSVFTGPHWPMADVLAKDKGGLVPLHNSCSYGHIDVVKILLKAEADPNTCDLWQFTPLHEASNKGRQEVCSLLIAYGADPYLNNCHGKNAVECAASKDQADKIIREYNYIELIDSCKQGNISRMKKLLTPELINFANIITGETPLMIAVTCPFAKRRQVVDYLLKKGAGVQIQSKDGSTALHYAATFGHHDAAELLLRHNAQMSIKDDLGDTALHRAVKHQHAGIYHLFISNGGDSSILNKEGLTPIDLGGQSLPSHPINLTPNDTNKDFLEAAKSGNLDQVKRLCNPRTVNCRDVEGRHSTPLHFAAGYNRVQIVDYLLSQGAEVQAKDKGGLVPLHNACSYGHYDVVYILVQAGANVNTADLWKFTPVHEAASKGKYDICKLLMKKGADPYKKNRDGQSPLDIAKDSDIKDILLGDAAVLDAAKSGSVARIQKLLTPENVNCRDVHGRNSTPLHLAAGYNNIEIAETLIENGADVNAEDRGGLIPLHNAASYGHVEIAQVLLKHGSHVNANDRWQFTPLHEAAQKGRTQLCALLLSHGADPYVKNQEGQTTIEVATQDDVRCLLRDAMWQGDHNETGISQNSTNEESDPPSQTLAANLDEMRDFFLGTEFEKYIELFEKEEITLDVLAEISHDELKNLDIKAYGHRHRLLRAVRKQCSGPDSSIIQGNQPVVSLQDLDEEMAEYKSVFDEMQQTIREHKDFGAAGGIYRDFNICSIQKVKNPRLWVRYERRKEEVKAESYGSANERMLFHGSPFIQAIIQKGFDERHAYIGGMFGAGIYFAENSSKSNQYVWGIGGGTGCHEHRDKSCYVCRRQMLLCRVTLGKSFLQTNAQKLAHAPPGHHSVVGRPSIGGLCHPEYVIYRGEQSYPEYLITYLIQPQ</sequence>
<dbReference type="EMBL" id="FN653034">
    <property type="protein sequence ID" value="CBY09100.1"/>
    <property type="molecule type" value="Genomic_DNA"/>
</dbReference>
<dbReference type="OrthoDB" id="4772757at2759"/>
<evidence type="ECO:0000256" key="9">
    <source>
        <dbReference type="SAM" id="MobiDB-lite"/>
    </source>
</evidence>
<dbReference type="EC" id="2.4.2.-" evidence="8"/>
<dbReference type="Pfam" id="PF12796">
    <property type="entry name" value="Ank_2"/>
    <property type="match status" value="5"/>
</dbReference>
<feature type="repeat" description="ANK" evidence="7">
    <location>
        <begin position="721"/>
        <end position="753"/>
    </location>
</feature>
<dbReference type="PROSITE" id="PS51059">
    <property type="entry name" value="PARP_CATALYTIC"/>
    <property type="match status" value="1"/>
</dbReference>
<evidence type="ECO:0000256" key="6">
    <source>
        <dbReference type="ARBA" id="ARBA00033987"/>
    </source>
</evidence>
<dbReference type="Proteomes" id="UP000011014">
    <property type="component" value="Unassembled WGS sequence"/>
</dbReference>
<evidence type="ECO:0000256" key="4">
    <source>
        <dbReference type="ARBA" id="ARBA00023043"/>
    </source>
</evidence>
<evidence type="ECO:0000313" key="12">
    <source>
        <dbReference type="EMBL" id="CBY09100.1"/>
    </source>
</evidence>
<dbReference type="PROSITE" id="PS50088">
    <property type="entry name" value="ANK_REPEAT"/>
    <property type="match status" value="14"/>
</dbReference>
<organism evidence="12">
    <name type="scientific">Oikopleura dioica</name>
    <name type="common">Tunicate</name>
    <dbReference type="NCBI Taxonomy" id="34765"/>
    <lineage>
        <taxon>Eukaryota</taxon>
        <taxon>Metazoa</taxon>
        <taxon>Chordata</taxon>
        <taxon>Tunicata</taxon>
        <taxon>Appendicularia</taxon>
        <taxon>Copelata</taxon>
        <taxon>Oikopleuridae</taxon>
        <taxon>Oikopleura</taxon>
    </lineage>
</organism>
<dbReference type="Pfam" id="PF13637">
    <property type="entry name" value="Ank_4"/>
    <property type="match status" value="1"/>
</dbReference>
<dbReference type="SMART" id="SM00454">
    <property type="entry name" value="SAM"/>
    <property type="match status" value="1"/>
</dbReference>
<dbReference type="InterPro" id="IPR036770">
    <property type="entry name" value="Ankyrin_rpt-contain_sf"/>
</dbReference>
<evidence type="ECO:0000256" key="8">
    <source>
        <dbReference type="RuleBase" id="RU362114"/>
    </source>
</evidence>
<feature type="repeat" description="ANK" evidence="7">
    <location>
        <begin position="787"/>
        <end position="819"/>
    </location>
</feature>
<dbReference type="InterPro" id="IPR002110">
    <property type="entry name" value="Ankyrin_rpt"/>
</dbReference>
<dbReference type="SUPFAM" id="SSF56399">
    <property type="entry name" value="ADP-ribosylation"/>
    <property type="match status" value="1"/>
</dbReference>
<dbReference type="Pfam" id="PF00536">
    <property type="entry name" value="SAM_1"/>
    <property type="match status" value="1"/>
</dbReference>
<dbReference type="PANTHER" id="PTHR24171">
    <property type="entry name" value="ANKYRIN REPEAT DOMAIN-CONTAINING PROTEIN 39-RELATED"/>
    <property type="match status" value="1"/>
</dbReference>
<dbReference type="Gene3D" id="6.20.320.10">
    <property type="match status" value="1"/>
</dbReference>
<dbReference type="AlphaFoldDB" id="E4XBX5"/>
<evidence type="ECO:0000256" key="7">
    <source>
        <dbReference type="PROSITE-ProRule" id="PRU00023"/>
    </source>
</evidence>
<feature type="repeat" description="ANK" evidence="7">
    <location>
        <begin position="570"/>
        <end position="602"/>
    </location>
</feature>
<dbReference type="PANTHER" id="PTHR24171:SF8">
    <property type="entry name" value="BRCA1-ASSOCIATED RING DOMAIN PROTEIN 1"/>
    <property type="match status" value="1"/>
</dbReference>
<feature type="repeat" description="ANK" evidence="7">
    <location>
        <begin position="480"/>
        <end position="512"/>
    </location>
</feature>
<evidence type="ECO:0000259" key="10">
    <source>
        <dbReference type="PROSITE" id="PS50105"/>
    </source>
</evidence>
<dbReference type="InterPro" id="IPR001660">
    <property type="entry name" value="SAM"/>
</dbReference>
<dbReference type="Gene3D" id="3.90.228.10">
    <property type="match status" value="1"/>
</dbReference>
<keyword evidence="2" id="KW-0548">Nucleotidyltransferase</keyword>
<feature type="repeat" description="ANK" evidence="7">
    <location>
        <begin position="159"/>
        <end position="191"/>
    </location>
</feature>
<dbReference type="Gene3D" id="1.25.40.20">
    <property type="entry name" value="Ankyrin repeat-containing domain"/>
    <property type="match status" value="5"/>
</dbReference>
<feature type="repeat" description="ANK" evidence="7">
    <location>
        <begin position="324"/>
        <end position="356"/>
    </location>
</feature>
<dbReference type="FunFam" id="1.25.40.20:FF:000009">
    <property type="entry name" value="Poly [ADP-ribose] polymerase"/>
    <property type="match status" value="2"/>
</dbReference>
<reference evidence="12" key="1">
    <citation type="journal article" date="2010" name="Science">
        <title>Plasticity of animal genome architecture unmasked by rapid evolution of a pelagic tunicate.</title>
        <authorList>
            <person name="Denoeud F."/>
            <person name="Henriet S."/>
            <person name="Mungpakdee S."/>
            <person name="Aury J.M."/>
            <person name="Da Silva C."/>
            <person name="Brinkmann H."/>
            <person name="Mikhaleva J."/>
            <person name="Olsen L.C."/>
            <person name="Jubin C."/>
            <person name="Canestro C."/>
            <person name="Bouquet J.M."/>
            <person name="Danks G."/>
            <person name="Poulain J."/>
            <person name="Campsteijn C."/>
            <person name="Adamski M."/>
            <person name="Cross I."/>
            <person name="Yadetie F."/>
            <person name="Muffato M."/>
            <person name="Louis A."/>
            <person name="Butcher S."/>
            <person name="Tsagkogeorga G."/>
            <person name="Konrad A."/>
            <person name="Singh S."/>
            <person name="Jensen M.F."/>
            <person name="Cong E.H."/>
            <person name="Eikeseth-Otteraa H."/>
            <person name="Noel B."/>
            <person name="Anthouard V."/>
            <person name="Porcel B.M."/>
            <person name="Kachouri-Lafond R."/>
            <person name="Nishino A."/>
            <person name="Ugolini M."/>
            <person name="Chourrout P."/>
            <person name="Nishida H."/>
            <person name="Aasland R."/>
            <person name="Huzurbazar S."/>
            <person name="Westhof E."/>
            <person name="Delsuc F."/>
            <person name="Lehrach H."/>
            <person name="Reinhardt R."/>
            <person name="Weissenbach J."/>
            <person name="Roy S.W."/>
            <person name="Artiguenave F."/>
            <person name="Postlethwait J.H."/>
            <person name="Manak J.R."/>
            <person name="Thompson E.M."/>
            <person name="Jaillon O."/>
            <person name="Du Pasquier L."/>
            <person name="Boudinot P."/>
            <person name="Liberles D.A."/>
            <person name="Volff J.N."/>
            <person name="Philippe H."/>
            <person name="Lenhard B."/>
            <person name="Roest Crollius H."/>
            <person name="Wincker P."/>
            <person name="Chourrout D."/>
        </authorList>
    </citation>
    <scope>NUCLEOTIDE SEQUENCE [LARGE SCALE GENOMIC DNA]</scope>
</reference>
<keyword evidence="14" id="KW-1185">Reference proteome</keyword>
<feature type="domain" description="PARP catalytic" evidence="11">
    <location>
        <begin position="948"/>
        <end position="1152"/>
    </location>
</feature>
<feature type="repeat" description="ANK" evidence="7">
    <location>
        <begin position="126"/>
        <end position="158"/>
    </location>
</feature>